<dbReference type="InterPro" id="IPR036388">
    <property type="entry name" value="WH-like_DNA-bd_sf"/>
</dbReference>
<dbReference type="GO" id="GO:0005634">
    <property type="term" value="C:nucleus"/>
    <property type="evidence" value="ECO:0007669"/>
    <property type="project" value="UniProtKB-ARBA"/>
</dbReference>
<dbReference type="AlphaFoldDB" id="A0A0G4IT63"/>
<dbReference type="Gene3D" id="1.10.10.10">
    <property type="entry name" value="Winged helix-like DNA-binding domain superfamily/Winged helix DNA-binding domain"/>
    <property type="match status" value="1"/>
</dbReference>
<dbReference type="GO" id="GO:0005737">
    <property type="term" value="C:cytoplasm"/>
    <property type="evidence" value="ECO:0007669"/>
    <property type="project" value="TreeGrafter"/>
</dbReference>
<dbReference type="PANTHER" id="PTHR10855">
    <property type="entry name" value="26S PROTEASOME NON-ATPASE REGULATORY SUBUNIT 12/COP9 SIGNALOSOME COMPLEX SUBUNIT 4"/>
    <property type="match status" value="1"/>
</dbReference>
<keyword evidence="6" id="KW-1185">Reference proteome</keyword>
<dbReference type="FunFam" id="1.10.10.10:FF:000070">
    <property type="entry name" value="26S proteasome non-ATPase regulatory subunit 12"/>
    <property type="match status" value="1"/>
</dbReference>
<dbReference type="InterPro" id="IPR040134">
    <property type="entry name" value="PSMD12/CSN4"/>
</dbReference>
<dbReference type="GO" id="GO:0008541">
    <property type="term" value="C:proteasome regulatory particle, lid subcomplex"/>
    <property type="evidence" value="ECO:0007669"/>
    <property type="project" value="TreeGrafter"/>
</dbReference>
<organism evidence="4 6">
    <name type="scientific">Plasmodiophora brassicae</name>
    <name type="common">Clubroot disease agent</name>
    <dbReference type="NCBI Taxonomy" id="37360"/>
    <lineage>
        <taxon>Eukaryota</taxon>
        <taxon>Sar</taxon>
        <taxon>Rhizaria</taxon>
        <taxon>Endomyxa</taxon>
        <taxon>Phytomyxea</taxon>
        <taxon>Plasmodiophorida</taxon>
        <taxon>Plasmodiophoridae</taxon>
        <taxon>Plasmodiophora</taxon>
    </lineage>
</organism>
<dbReference type="InterPro" id="IPR036390">
    <property type="entry name" value="WH_DNA-bd_sf"/>
</dbReference>
<evidence type="ECO:0000259" key="3">
    <source>
        <dbReference type="PROSITE" id="PS50250"/>
    </source>
</evidence>
<dbReference type="SUPFAM" id="SSF46785">
    <property type="entry name" value="Winged helix' DNA-binding domain"/>
    <property type="match status" value="1"/>
</dbReference>
<evidence type="ECO:0000313" key="5">
    <source>
        <dbReference type="EMBL" id="SPQ94540.1"/>
    </source>
</evidence>
<keyword evidence="5" id="KW-0496">Mitochondrion</keyword>
<sequence>MSDDAPKQLADHSAEVNAKVPQLVAAAKASPGTLNATLESLLALEKKTRLAADIGSSKVVALSILNLLNALQKWAVLNDHIRLLCNRRAQLKPVIQSVIQTGVTFVDGVPNNAIKTELINTLREVSEGKIFVELERARLTRTLAGMLEAEGKISQAADMLQDVQVEIMGSMEKKEKAEFLLEQIRMMLDKGDHVRADIIAKKVNKSVLGDEPEFEELKLKFYQLMVRYHKHANNYLSICQAYKSIYETPSIESSADAWKPVLLSLSVFAVLAPHSPEQVAIVKWLRGLAKLSALPSAHAVIELVSTPELIGRPIPQAKEWEKEFFSGENGKQMKADLDTRIVEHNIRLVARNYLRVTSSRLAALLQLTEEATEKHLSDMVSEKALFAKIDRPAGVVSFRPRRNPDIVLNEWSSDISDLLGLVEKTCHLINKENMMHGL</sequence>
<evidence type="ECO:0000256" key="2">
    <source>
        <dbReference type="ARBA" id="ARBA00022942"/>
    </source>
</evidence>
<accession>A0A0G4IT63</accession>
<evidence type="ECO:0000313" key="6">
    <source>
        <dbReference type="Proteomes" id="UP000039324"/>
    </source>
</evidence>
<gene>
    <name evidence="4" type="ORF">PBRA_006569</name>
    <name evidence="5" type="ORF">PLBR_LOCUS1755</name>
</gene>
<dbReference type="Pfam" id="PF18098">
    <property type="entry name" value="RPN5_C"/>
    <property type="match status" value="1"/>
</dbReference>
<keyword evidence="2" id="KW-0647">Proteasome</keyword>
<dbReference type="Pfam" id="PF22241">
    <property type="entry name" value="PSMD12-CSN4_N"/>
    <property type="match status" value="1"/>
</dbReference>
<reference evidence="5 7" key="2">
    <citation type="submission" date="2018-03" db="EMBL/GenBank/DDBJ databases">
        <authorList>
            <person name="Fogelqvist J."/>
        </authorList>
    </citation>
    <scope>NUCLEOTIDE SEQUENCE [LARGE SCALE GENOMIC DNA]</scope>
</reference>
<feature type="domain" description="PCI" evidence="3">
    <location>
        <begin position="237"/>
        <end position="403"/>
    </location>
</feature>
<dbReference type="Proteomes" id="UP000290189">
    <property type="component" value="Unassembled WGS sequence"/>
</dbReference>
<dbReference type="InterPro" id="IPR054559">
    <property type="entry name" value="PSMD12-CSN4-like_N"/>
</dbReference>
<dbReference type="PROSITE" id="PS50250">
    <property type="entry name" value="PCI"/>
    <property type="match status" value="1"/>
</dbReference>
<dbReference type="OMA" id="CKIDRIK"/>
<evidence type="ECO:0000256" key="1">
    <source>
        <dbReference type="ARBA" id="ARBA00006397"/>
    </source>
</evidence>
<dbReference type="STRING" id="37360.A0A0G4IT63"/>
<dbReference type="OrthoDB" id="268763at2759"/>
<dbReference type="Proteomes" id="UP000039324">
    <property type="component" value="Unassembled WGS sequence"/>
</dbReference>
<proteinExistence type="inferred from homology"/>
<dbReference type="EMBL" id="OVEO01000002">
    <property type="protein sequence ID" value="SPQ94540.1"/>
    <property type="molecule type" value="Genomic_DNA"/>
</dbReference>
<reference evidence="4 6" key="1">
    <citation type="submission" date="2015-02" db="EMBL/GenBank/DDBJ databases">
        <authorList>
            <person name="Chooi Y.-H."/>
        </authorList>
    </citation>
    <scope>NUCLEOTIDE SEQUENCE [LARGE SCALE GENOMIC DNA]</scope>
    <source>
        <strain evidence="4">E3</strain>
    </source>
</reference>
<dbReference type="SMART" id="SM00088">
    <property type="entry name" value="PINT"/>
    <property type="match status" value="1"/>
</dbReference>
<dbReference type="InterPro" id="IPR000717">
    <property type="entry name" value="PCI_dom"/>
</dbReference>
<dbReference type="Pfam" id="PF01399">
    <property type="entry name" value="PCI"/>
    <property type="match status" value="1"/>
</dbReference>
<geneLocation type="mitochondrion" evidence="5"/>
<dbReference type="InterPro" id="IPR040896">
    <property type="entry name" value="RPN5_C"/>
</dbReference>
<dbReference type="PANTHER" id="PTHR10855:SF1">
    <property type="entry name" value="26S PROTEASOME NON-ATPASE REGULATORY SUBUNIT 12"/>
    <property type="match status" value="1"/>
</dbReference>
<comment type="similarity">
    <text evidence="1">Belongs to the proteasome subunit p55 family.</text>
</comment>
<dbReference type="EMBL" id="CDSF01000084">
    <property type="protein sequence ID" value="CEO98455.1"/>
    <property type="molecule type" value="Genomic_DNA"/>
</dbReference>
<name>A0A0G4IT63_PLABS</name>
<evidence type="ECO:0000313" key="4">
    <source>
        <dbReference type="EMBL" id="CEO98455.1"/>
    </source>
</evidence>
<evidence type="ECO:0000313" key="7">
    <source>
        <dbReference type="Proteomes" id="UP000290189"/>
    </source>
</evidence>
<protein>
    <recommendedName>
        <fullName evidence="3">PCI domain-containing protein</fullName>
    </recommendedName>
</protein>